<evidence type="ECO:0000256" key="7">
    <source>
        <dbReference type="ARBA" id="ARBA00022475"/>
    </source>
</evidence>
<keyword evidence="19" id="KW-1185">Reference proteome</keyword>
<evidence type="ECO:0000256" key="11">
    <source>
        <dbReference type="ARBA" id="ARBA00023053"/>
    </source>
</evidence>
<protein>
    <recommendedName>
        <fullName evidence="16">Probable oxaloacetate decarboxylase gamma chain</fullName>
        <ecNumber evidence="16">7.2.4.2</ecNumber>
    </recommendedName>
</protein>
<evidence type="ECO:0000256" key="6">
    <source>
        <dbReference type="ARBA" id="ARBA00022448"/>
    </source>
</evidence>
<evidence type="ECO:0000313" key="19">
    <source>
        <dbReference type="Proteomes" id="UP000283255"/>
    </source>
</evidence>
<dbReference type="EC" id="7.2.4.2" evidence="16"/>
<comment type="catalytic activity">
    <reaction evidence="15 16 17">
        <text>oxaloacetate + 2 Na(+)(in) + H(+) = pyruvate + 2 Na(+)(out) + CO2</text>
        <dbReference type="Rhea" id="RHEA:57724"/>
        <dbReference type="ChEBI" id="CHEBI:15361"/>
        <dbReference type="ChEBI" id="CHEBI:15378"/>
        <dbReference type="ChEBI" id="CHEBI:16452"/>
        <dbReference type="ChEBI" id="CHEBI:16526"/>
        <dbReference type="ChEBI" id="CHEBI:29101"/>
        <dbReference type="EC" id="7.2.4.2"/>
    </reaction>
</comment>
<dbReference type="HAMAP" id="MF_00404">
    <property type="entry name" value="OadG"/>
    <property type="match status" value="1"/>
</dbReference>
<comment type="cofactor">
    <cofactor evidence="1 16 17">
        <name>Na(+)</name>
        <dbReference type="ChEBI" id="CHEBI:29101"/>
    </cofactor>
</comment>
<proteinExistence type="inferred from homology"/>
<feature type="transmembrane region" description="Helical" evidence="16 17">
    <location>
        <begin position="12"/>
        <end position="32"/>
    </location>
</feature>
<evidence type="ECO:0000313" key="18">
    <source>
        <dbReference type="EMBL" id="RJG51571.1"/>
    </source>
</evidence>
<dbReference type="OrthoDB" id="6215597at2"/>
<evidence type="ECO:0000256" key="16">
    <source>
        <dbReference type="HAMAP-Rule" id="MF_00404"/>
    </source>
</evidence>
<evidence type="ECO:0000256" key="10">
    <source>
        <dbReference type="ARBA" id="ARBA00022989"/>
    </source>
</evidence>
<reference evidence="18 19" key="1">
    <citation type="submission" date="2018-09" db="EMBL/GenBank/DDBJ databases">
        <authorList>
            <person name="Wang F."/>
        </authorList>
    </citation>
    <scope>NUCLEOTIDE SEQUENCE [LARGE SCALE GENOMIC DNA]</scope>
    <source>
        <strain evidence="18 19">PLHSC7-2</strain>
    </source>
</reference>
<keyword evidence="10 16" id="KW-1133">Transmembrane helix</keyword>
<comment type="function">
    <text evidence="2 16 17">Catalyzes the decarboxylation of oxaloacetate coupled to Na(+) translocation.</text>
</comment>
<dbReference type="EMBL" id="QZCH01000001">
    <property type="protein sequence ID" value="RJG51571.1"/>
    <property type="molecule type" value="Genomic_DNA"/>
</dbReference>
<evidence type="ECO:0000256" key="14">
    <source>
        <dbReference type="ARBA" id="ARBA00023201"/>
    </source>
</evidence>
<comment type="similarity">
    <text evidence="4 16 17">Belongs to the OadG family.</text>
</comment>
<evidence type="ECO:0000256" key="5">
    <source>
        <dbReference type="ARBA" id="ARBA00011869"/>
    </source>
</evidence>
<comment type="caution">
    <text evidence="18">The sequence shown here is derived from an EMBL/GenBank/DDBJ whole genome shotgun (WGS) entry which is preliminary data.</text>
</comment>
<keyword evidence="8 16" id="KW-0812">Transmembrane</keyword>
<evidence type="ECO:0000256" key="9">
    <source>
        <dbReference type="ARBA" id="ARBA00022967"/>
    </source>
</evidence>
<keyword evidence="9 16" id="KW-1278">Translocase</keyword>
<dbReference type="InterPro" id="IPR005899">
    <property type="entry name" value="Na_pump_deCOase"/>
</dbReference>
<reference evidence="18 19" key="2">
    <citation type="submission" date="2019-01" db="EMBL/GenBank/DDBJ databases">
        <title>Motilimonas pumilus sp. nov., isolated from the gut of sea cucumber (Apostichopus japonicus).</title>
        <authorList>
            <person name="Wang F.-Q."/>
            <person name="Ren L.-H."/>
            <person name="Lin Y.-W."/>
            <person name="Sun G.-H."/>
            <person name="Du Z.-J."/>
            <person name="Zhao J.-X."/>
            <person name="Liu X.-J."/>
            <person name="Liu L.-J."/>
        </authorList>
    </citation>
    <scope>NUCLEOTIDE SEQUENCE [LARGE SCALE GENOMIC DNA]</scope>
    <source>
        <strain evidence="18 19">PLHSC7-2</strain>
    </source>
</reference>
<sequence>MDISELLLQAGNLMLVGMVSVFLFLGLLVLVVQSVAKLVPADELPVASNKPTTQAPAAQASNQVNPKLIAAISTAVQQYRNNN</sequence>
<evidence type="ECO:0000256" key="1">
    <source>
        <dbReference type="ARBA" id="ARBA00001959"/>
    </source>
</evidence>
<dbReference type="RefSeq" id="WP_119909095.1">
    <property type="nucleotide sequence ID" value="NZ_QZCH01000001.1"/>
</dbReference>
<evidence type="ECO:0000256" key="4">
    <source>
        <dbReference type="ARBA" id="ARBA00005844"/>
    </source>
</evidence>
<evidence type="ECO:0000256" key="2">
    <source>
        <dbReference type="ARBA" id="ARBA00003002"/>
    </source>
</evidence>
<dbReference type="InterPro" id="IPR023424">
    <property type="entry name" value="OadG"/>
</dbReference>
<evidence type="ECO:0000256" key="3">
    <source>
        <dbReference type="ARBA" id="ARBA00004162"/>
    </source>
</evidence>
<dbReference type="GO" id="GO:0015451">
    <property type="term" value="F:decarboxylation-driven active transmembrane transporter activity"/>
    <property type="evidence" value="ECO:0007669"/>
    <property type="project" value="UniProtKB-EC"/>
</dbReference>
<dbReference type="GO" id="GO:0015081">
    <property type="term" value="F:sodium ion transmembrane transporter activity"/>
    <property type="evidence" value="ECO:0007669"/>
    <property type="project" value="UniProtKB-UniRule"/>
</dbReference>
<evidence type="ECO:0000256" key="8">
    <source>
        <dbReference type="ARBA" id="ARBA00022692"/>
    </source>
</evidence>
<dbReference type="NCBIfam" id="TIGR01195">
    <property type="entry name" value="oadG_fam"/>
    <property type="match status" value="1"/>
</dbReference>
<keyword evidence="7 16" id="KW-1003">Cell membrane</keyword>
<dbReference type="NCBIfam" id="NF003004">
    <property type="entry name" value="PRK03814.1"/>
    <property type="match status" value="1"/>
</dbReference>
<evidence type="ECO:0000256" key="15">
    <source>
        <dbReference type="ARBA" id="ARBA00048176"/>
    </source>
</evidence>
<dbReference type="AlphaFoldDB" id="A0A418YKR5"/>
<accession>A0A418YKR5</accession>
<dbReference type="GO" id="GO:0036376">
    <property type="term" value="P:sodium ion export across plasma membrane"/>
    <property type="evidence" value="ECO:0007669"/>
    <property type="project" value="InterPro"/>
</dbReference>
<comment type="subunit">
    <text evidence="5 16">Heterotrimer of an alpha, a beta and a gamma subunit.</text>
</comment>
<evidence type="ECO:0000256" key="12">
    <source>
        <dbReference type="ARBA" id="ARBA00023065"/>
    </source>
</evidence>
<keyword evidence="12 16" id="KW-0406">Ion transport</keyword>
<keyword evidence="11 16" id="KW-0915">Sodium</keyword>
<dbReference type="Proteomes" id="UP000283255">
    <property type="component" value="Unassembled WGS sequence"/>
</dbReference>
<keyword evidence="13 16" id="KW-0472">Membrane</keyword>
<dbReference type="GO" id="GO:0008948">
    <property type="term" value="F:oxaloacetate decarboxylase activity"/>
    <property type="evidence" value="ECO:0007669"/>
    <property type="project" value="UniProtKB-UniRule"/>
</dbReference>
<dbReference type="Pfam" id="PF04277">
    <property type="entry name" value="OAD_gamma"/>
    <property type="match status" value="1"/>
</dbReference>
<comment type="subcellular location">
    <subcellularLocation>
        <location evidence="3 16 17">Cell membrane</location>
        <topology evidence="3 16 17">Single-pass membrane protein</topology>
    </subcellularLocation>
</comment>
<organism evidence="18 19">
    <name type="scientific">Motilimonas pumila</name>
    <dbReference type="NCBI Taxonomy" id="2303987"/>
    <lineage>
        <taxon>Bacteria</taxon>
        <taxon>Pseudomonadati</taxon>
        <taxon>Pseudomonadota</taxon>
        <taxon>Gammaproteobacteria</taxon>
        <taxon>Alteromonadales</taxon>
        <taxon>Alteromonadales genera incertae sedis</taxon>
        <taxon>Motilimonas</taxon>
    </lineage>
</organism>
<gene>
    <name evidence="16" type="primary">oadG</name>
    <name evidence="18" type="ORF">D1Z90_02235</name>
</gene>
<keyword evidence="14 16" id="KW-0739">Sodium transport</keyword>
<dbReference type="GO" id="GO:0005886">
    <property type="term" value="C:plasma membrane"/>
    <property type="evidence" value="ECO:0007669"/>
    <property type="project" value="UniProtKB-SubCell"/>
</dbReference>
<evidence type="ECO:0000256" key="17">
    <source>
        <dbReference type="RuleBase" id="RU004278"/>
    </source>
</evidence>
<name>A0A418YKR5_9GAMM</name>
<evidence type="ECO:0000256" key="13">
    <source>
        <dbReference type="ARBA" id="ARBA00023136"/>
    </source>
</evidence>
<keyword evidence="6 16" id="KW-0813">Transport</keyword>